<evidence type="ECO:0000256" key="9">
    <source>
        <dbReference type="RuleBase" id="RU003357"/>
    </source>
</evidence>
<keyword evidence="7 8" id="KW-0998">Cell outer membrane</keyword>
<dbReference type="SUPFAM" id="SSF56935">
    <property type="entry name" value="Porins"/>
    <property type="match status" value="1"/>
</dbReference>
<evidence type="ECO:0000256" key="4">
    <source>
        <dbReference type="ARBA" id="ARBA00022692"/>
    </source>
</evidence>
<feature type="signal peptide" evidence="10">
    <location>
        <begin position="1"/>
        <end position="23"/>
    </location>
</feature>
<dbReference type="Pfam" id="PF00593">
    <property type="entry name" value="TonB_dep_Rec_b-barrel"/>
    <property type="match status" value="1"/>
</dbReference>
<dbReference type="KEGG" id="saes:HBH39_16595"/>
<reference evidence="13 14" key="1">
    <citation type="submission" date="2020-03" db="EMBL/GenBank/DDBJ databases">
        <title>Complete genome sequence of Shewanella sp.</title>
        <authorList>
            <person name="Kim Y.-S."/>
            <person name="Kim S.-J."/>
            <person name="Jung H.-K."/>
            <person name="Kim K.-H."/>
        </authorList>
    </citation>
    <scope>NUCLEOTIDE SEQUENCE [LARGE SCALE GENOMIC DNA]</scope>
    <source>
        <strain evidence="13 14">PN3F2</strain>
    </source>
</reference>
<dbReference type="Pfam" id="PF07715">
    <property type="entry name" value="Plug"/>
    <property type="match status" value="1"/>
</dbReference>
<dbReference type="InterPro" id="IPR000531">
    <property type="entry name" value="Beta-barrel_TonB"/>
</dbReference>
<evidence type="ECO:0000256" key="7">
    <source>
        <dbReference type="ARBA" id="ARBA00023237"/>
    </source>
</evidence>
<dbReference type="InterPro" id="IPR039426">
    <property type="entry name" value="TonB-dep_rcpt-like"/>
</dbReference>
<dbReference type="PROSITE" id="PS52016">
    <property type="entry name" value="TONB_DEPENDENT_REC_3"/>
    <property type="match status" value="1"/>
</dbReference>
<dbReference type="InterPro" id="IPR037066">
    <property type="entry name" value="Plug_dom_sf"/>
</dbReference>
<keyword evidence="13" id="KW-0675">Receptor</keyword>
<proteinExistence type="inferred from homology"/>
<evidence type="ECO:0000256" key="8">
    <source>
        <dbReference type="PROSITE-ProRule" id="PRU01360"/>
    </source>
</evidence>
<keyword evidence="10" id="KW-0732">Signal</keyword>
<keyword evidence="6 8" id="KW-0472">Membrane</keyword>
<evidence type="ECO:0000256" key="5">
    <source>
        <dbReference type="ARBA" id="ARBA00023077"/>
    </source>
</evidence>
<keyword evidence="5 9" id="KW-0798">TonB box</keyword>
<sequence length="684" mass="75155">MKANISLLSAALLTSFYSVTSWAGDIEVIQVNGSQANSSGELMVSPNVIYPIADIGQVLNHLPGASVNGNGPLTGIAQYRGLSGERVNTQVNGASLAGAGPNAMDAPLSYASLILTEWVEAQRGIAPVASGVDTLGGSINVVESQARFQETSGKLRAQYLHNGERSTLGGKANLGGEQHALLLYADVLHGDDNVKAGDGREISPTFYDKQVFGGQYRFNLGDDELSDESIAVSYQHLKTKDAGTPALPMDIDYIKTDRVSVAGSHQVVGWALDWHLAYSDARHGMDNLSSRTLMPTMSSRYNTADSQSLDSQFVLSKGDWRVGYDGQFRQHNSVITSPDNPMFRVDNFNHVQDDKLSVFAQWQHELGLWQLTAGTRLKYYHVDSAKVDHSMAANMPAIAALMQRFNDADRNISQTGIDAVFNARYQWREPLTWVFGAARKQAGATYQQRYLWVPMQSTGGLADGRTYVGNPDLDLETAYQLELGLDYQTGNFSLSPRAFYHRIDDYIQGVAATDPTVIMAAKMMGDDNPLMFANVDAELYGMDLTAAYQLTPHFSLDLIANYIRGQRRDVEDNLYRIAPPKLKLGLNYVRNQWRARLESVAVSSQDNISAGQLEKTTAGYALLNISLGYQATTWQVDVGVNNVFDTYYKDHLAGYNRVIASALNPGERMPGEGISAWLTAEYHF</sequence>
<accession>A0A6G9QPD8</accession>
<dbReference type="AlphaFoldDB" id="A0A6G9QPD8"/>
<evidence type="ECO:0000256" key="2">
    <source>
        <dbReference type="ARBA" id="ARBA00022448"/>
    </source>
</evidence>
<evidence type="ECO:0000256" key="10">
    <source>
        <dbReference type="SAM" id="SignalP"/>
    </source>
</evidence>
<feature type="domain" description="TonB-dependent receptor-like beta-barrel" evidence="11">
    <location>
        <begin position="226"/>
        <end position="643"/>
    </location>
</feature>
<dbReference type="PANTHER" id="PTHR30069">
    <property type="entry name" value="TONB-DEPENDENT OUTER MEMBRANE RECEPTOR"/>
    <property type="match status" value="1"/>
</dbReference>
<organism evidence="13 14">
    <name type="scientific">Shewanella aestuarii</name>
    <dbReference type="NCBI Taxonomy" id="1028752"/>
    <lineage>
        <taxon>Bacteria</taxon>
        <taxon>Pseudomonadati</taxon>
        <taxon>Pseudomonadota</taxon>
        <taxon>Gammaproteobacteria</taxon>
        <taxon>Alteromonadales</taxon>
        <taxon>Shewanellaceae</taxon>
        <taxon>Shewanella</taxon>
    </lineage>
</organism>
<dbReference type="Gene3D" id="2.170.130.10">
    <property type="entry name" value="TonB-dependent receptor, plug domain"/>
    <property type="match status" value="1"/>
</dbReference>
<dbReference type="InterPro" id="IPR012910">
    <property type="entry name" value="Plug_dom"/>
</dbReference>
<keyword evidence="3 8" id="KW-1134">Transmembrane beta strand</keyword>
<evidence type="ECO:0000256" key="3">
    <source>
        <dbReference type="ARBA" id="ARBA00022452"/>
    </source>
</evidence>
<evidence type="ECO:0000259" key="11">
    <source>
        <dbReference type="Pfam" id="PF00593"/>
    </source>
</evidence>
<dbReference type="GO" id="GO:0015344">
    <property type="term" value="F:siderophore uptake transmembrane transporter activity"/>
    <property type="evidence" value="ECO:0007669"/>
    <property type="project" value="TreeGrafter"/>
</dbReference>
<comment type="similarity">
    <text evidence="8 9">Belongs to the TonB-dependent receptor family.</text>
</comment>
<keyword evidence="4 8" id="KW-0812">Transmembrane</keyword>
<dbReference type="Gene3D" id="2.40.170.20">
    <property type="entry name" value="TonB-dependent receptor, beta-barrel domain"/>
    <property type="match status" value="1"/>
</dbReference>
<dbReference type="Proteomes" id="UP000502608">
    <property type="component" value="Chromosome"/>
</dbReference>
<protein>
    <submittedName>
        <fullName evidence="13">TonB-dependent receptor</fullName>
    </submittedName>
</protein>
<dbReference type="InterPro" id="IPR036942">
    <property type="entry name" value="Beta-barrel_TonB_sf"/>
</dbReference>
<gene>
    <name evidence="13" type="ORF">HBH39_16595</name>
</gene>
<keyword evidence="2 8" id="KW-0813">Transport</keyword>
<evidence type="ECO:0000256" key="6">
    <source>
        <dbReference type="ARBA" id="ARBA00023136"/>
    </source>
</evidence>
<evidence type="ECO:0000256" key="1">
    <source>
        <dbReference type="ARBA" id="ARBA00004571"/>
    </source>
</evidence>
<name>A0A6G9QPD8_9GAMM</name>
<feature type="chain" id="PRO_5026262564" evidence="10">
    <location>
        <begin position="24"/>
        <end position="684"/>
    </location>
</feature>
<evidence type="ECO:0000259" key="12">
    <source>
        <dbReference type="Pfam" id="PF07715"/>
    </source>
</evidence>
<dbReference type="EMBL" id="CP050313">
    <property type="protein sequence ID" value="QIR16278.1"/>
    <property type="molecule type" value="Genomic_DNA"/>
</dbReference>
<feature type="domain" description="TonB-dependent receptor plug" evidence="12">
    <location>
        <begin position="52"/>
        <end position="137"/>
    </location>
</feature>
<dbReference type="PANTHER" id="PTHR30069:SF49">
    <property type="entry name" value="OUTER MEMBRANE PROTEIN C"/>
    <property type="match status" value="1"/>
</dbReference>
<dbReference type="GO" id="GO:0044718">
    <property type="term" value="P:siderophore transmembrane transport"/>
    <property type="evidence" value="ECO:0007669"/>
    <property type="project" value="TreeGrafter"/>
</dbReference>
<dbReference type="GO" id="GO:0009279">
    <property type="term" value="C:cell outer membrane"/>
    <property type="evidence" value="ECO:0007669"/>
    <property type="project" value="UniProtKB-SubCell"/>
</dbReference>
<comment type="subcellular location">
    <subcellularLocation>
        <location evidence="1 8">Cell outer membrane</location>
        <topology evidence="1 8">Multi-pass membrane protein</topology>
    </subcellularLocation>
</comment>
<evidence type="ECO:0000313" key="13">
    <source>
        <dbReference type="EMBL" id="QIR16278.1"/>
    </source>
</evidence>
<keyword evidence="14" id="KW-1185">Reference proteome</keyword>
<evidence type="ECO:0000313" key="14">
    <source>
        <dbReference type="Proteomes" id="UP000502608"/>
    </source>
</evidence>